<dbReference type="NCBIfam" id="TIGR00879">
    <property type="entry name" value="SP"/>
    <property type="match status" value="1"/>
</dbReference>
<feature type="transmembrane region" description="Helical" evidence="11">
    <location>
        <begin position="74"/>
        <end position="93"/>
    </location>
</feature>
<dbReference type="GO" id="GO:0016020">
    <property type="term" value="C:membrane"/>
    <property type="evidence" value="ECO:0007669"/>
    <property type="project" value="UniProtKB-SubCell"/>
</dbReference>
<comment type="similarity">
    <text evidence="2 10">Belongs to the major facilitator superfamily. Sugar transporter (TC 2.A.1.1) family.</text>
</comment>
<sequence length="574" mass="64035">MGSNQIESYNSKMTAYVFACWILAAFGGLMFGYDIGISGGVTSMDDFLIKFFPNVHERKMHAYEDNYCKYDDHMLQLFTSSLYLAALVASFFASKACTVLGRRPTITMASSFFILGAILCGLAEHKWMLIVGRILFGIGVGFGNEAVPLFLTEIAPIQHRGGVNILFQQFVTIGIFIANLINYATSNIHPNGWRISLGLAAVPGAVLFVGSLIITETPASLAQRGREDEAKAALKKVRGVDDVEAEFQLIVAANEQGKLVKHPFRKLFKRSAIPALIVSNAIQMFQQFTGINAIMFYAPVLFQTLGFGADASLLSSVITGLVNVFSTFVSVFAVDKVGRRKLLLQACVQMFISQVAIGGILLVHLKPTGSLDKFMAGIVVVLVCTYVMSFAWSWGPMGWLIPSEIYPIETRTAGFAVAVSSNMIFTFIIAQAFLSMMCHMKAYIFFFFAAWIVVMGLFVLFLLPETKGVPIELVEERLWKKHPVWKRAAEIVWVGVELHYRWLDVDLRETRLRGKSPKNVISELFETAKQKFVELRKKDPIGCLRYNPARWPVKALAQTQCTECVRPFCWTSWT</sequence>
<dbReference type="AlphaFoldDB" id="A0A5A7QIF0"/>
<keyword evidence="4" id="KW-0762">Sugar transport</keyword>
<dbReference type="InterPro" id="IPR044778">
    <property type="entry name" value="MFS_STP/MST-like_plant"/>
</dbReference>
<feature type="transmembrane region" description="Helical" evidence="11">
    <location>
        <begin position="105"/>
        <end position="124"/>
    </location>
</feature>
<accession>A0A5A7QIF0</accession>
<comment type="similarity">
    <text evidence="9">Belongs to the major facilitator superfamily. Phosphate:H(+) symporter (TC 2.A.1.9) family.</text>
</comment>
<evidence type="ECO:0000259" key="12">
    <source>
        <dbReference type="PROSITE" id="PS50850"/>
    </source>
</evidence>
<feature type="transmembrane region" description="Helical" evidence="11">
    <location>
        <begin position="415"/>
        <end position="436"/>
    </location>
</feature>
<dbReference type="PANTHER" id="PTHR23500:SF371">
    <property type="entry name" value="OS07G0206600 PROTEIN"/>
    <property type="match status" value="1"/>
</dbReference>
<keyword evidence="8 11" id="KW-0472">Membrane</keyword>
<dbReference type="PANTHER" id="PTHR23500">
    <property type="entry name" value="SOLUTE CARRIER FAMILY 2, FACILITATED GLUCOSE TRANSPORTER"/>
    <property type="match status" value="1"/>
</dbReference>
<dbReference type="InterPro" id="IPR005829">
    <property type="entry name" value="Sugar_transporter_CS"/>
</dbReference>
<feature type="transmembrane region" description="Helical" evidence="11">
    <location>
        <begin position="442"/>
        <end position="463"/>
    </location>
</feature>
<dbReference type="InterPro" id="IPR003663">
    <property type="entry name" value="Sugar/inositol_transpt"/>
</dbReference>
<dbReference type="Pfam" id="PF00083">
    <property type="entry name" value="Sugar_tr"/>
    <property type="match status" value="1"/>
</dbReference>
<evidence type="ECO:0000256" key="6">
    <source>
        <dbReference type="ARBA" id="ARBA00022847"/>
    </source>
</evidence>
<dbReference type="GO" id="GO:0015145">
    <property type="term" value="F:monosaccharide transmembrane transporter activity"/>
    <property type="evidence" value="ECO:0007669"/>
    <property type="project" value="InterPro"/>
</dbReference>
<evidence type="ECO:0000313" key="14">
    <source>
        <dbReference type="Proteomes" id="UP000325081"/>
    </source>
</evidence>
<dbReference type="InterPro" id="IPR036259">
    <property type="entry name" value="MFS_trans_sf"/>
</dbReference>
<protein>
    <submittedName>
        <fullName evidence="13">Major facilitator superfamily protein</fullName>
    </submittedName>
</protein>
<evidence type="ECO:0000256" key="11">
    <source>
        <dbReference type="SAM" id="Phobius"/>
    </source>
</evidence>
<feature type="transmembrane region" description="Helical" evidence="11">
    <location>
        <begin position="193"/>
        <end position="214"/>
    </location>
</feature>
<dbReference type="PROSITE" id="PS00216">
    <property type="entry name" value="SUGAR_TRANSPORT_1"/>
    <property type="match status" value="1"/>
</dbReference>
<dbReference type="OrthoDB" id="5296287at2759"/>
<feature type="transmembrane region" description="Helical" evidence="11">
    <location>
        <begin position="374"/>
        <end position="394"/>
    </location>
</feature>
<comment type="subcellular location">
    <subcellularLocation>
        <location evidence="1">Membrane</location>
        <topology evidence="1">Multi-pass membrane protein</topology>
    </subcellularLocation>
</comment>
<evidence type="ECO:0000313" key="13">
    <source>
        <dbReference type="EMBL" id="GER44708.1"/>
    </source>
</evidence>
<dbReference type="GO" id="GO:0015293">
    <property type="term" value="F:symporter activity"/>
    <property type="evidence" value="ECO:0007669"/>
    <property type="project" value="UniProtKB-KW"/>
</dbReference>
<feature type="transmembrane region" description="Helical" evidence="11">
    <location>
        <begin position="163"/>
        <end position="181"/>
    </location>
</feature>
<evidence type="ECO:0000256" key="8">
    <source>
        <dbReference type="ARBA" id="ARBA00023136"/>
    </source>
</evidence>
<feature type="transmembrane region" description="Helical" evidence="11">
    <location>
        <begin position="275"/>
        <end position="300"/>
    </location>
</feature>
<keyword evidence="14" id="KW-1185">Reference proteome</keyword>
<organism evidence="13 14">
    <name type="scientific">Striga asiatica</name>
    <name type="common">Asiatic witchweed</name>
    <name type="synonym">Buchnera asiatica</name>
    <dbReference type="NCBI Taxonomy" id="4170"/>
    <lineage>
        <taxon>Eukaryota</taxon>
        <taxon>Viridiplantae</taxon>
        <taxon>Streptophyta</taxon>
        <taxon>Embryophyta</taxon>
        <taxon>Tracheophyta</taxon>
        <taxon>Spermatophyta</taxon>
        <taxon>Magnoliopsida</taxon>
        <taxon>eudicotyledons</taxon>
        <taxon>Gunneridae</taxon>
        <taxon>Pentapetalae</taxon>
        <taxon>asterids</taxon>
        <taxon>lamiids</taxon>
        <taxon>Lamiales</taxon>
        <taxon>Orobanchaceae</taxon>
        <taxon>Buchnereae</taxon>
        <taxon>Striga</taxon>
    </lineage>
</organism>
<name>A0A5A7QIF0_STRAF</name>
<dbReference type="PROSITE" id="PS00217">
    <property type="entry name" value="SUGAR_TRANSPORT_2"/>
    <property type="match status" value="1"/>
</dbReference>
<dbReference type="EMBL" id="BKCP01007070">
    <property type="protein sequence ID" value="GER44708.1"/>
    <property type="molecule type" value="Genomic_DNA"/>
</dbReference>
<dbReference type="InterPro" id="IPR005828">
    <property type="entry name" value="MFS_sugar_transport-like"/>
</dbReference>
<keyword evidence="5 11" id="KW-0812">Transmembrane</keyword>
<evidence type="ECO:0000256" key="1">
    <source>
        <dbReference type="ARBA" id="ARBA00004141"/>
    </source>
</evidence>
<evidence type="ECO:0000256" key="4">
    <source>
        <dbReference type="ARBA" id="ARBA00022597"/>
    </source>
</evidence>
<feature type="transmembrane region" description="Helical" evidence="11">
    <location>
        <begin position="342"/>
        <end position="362"/>
    </location>
</feature>
<dbReference type="InterPro" id="IPR020846">
    <property type="entry name" value="MFS_dom"/>
</dbReference>
<feature type="transmembrane region" description="Helical" evidence="11">
    <location>
        <begin position="130"/>
        <end position="151"/>
    </location>
</feature>
<evidence type="ECO:0000256" key="2">
    <source>
        <dbReference type="ARBA" id="ARBA00010992"/>
    </source>
</evidence>
<evidence type="ECO:0000256" key="9">
    <source>
        <dbReference type="ARBA" id="ARBA00044504"/>
    </source>
</evidence>
<feature type="domain" description="Major facilitator superfamily (MFS) profile" evidence="12">
    <location>
        <begin position="20"/>
        <end position="467"/>
    </location>
</feature>
<dbReference type="SUPFAM" id="SSF103473">
    <property type="entry name" value="MFS general substrate transporter"/>
    <property type="match status" value="1"/>
</dbReference>
<keyword evidence="3 10" id="KW-0813">Transport</keyword>
<dbReference type="InterPro" id="IPR045262">
    <property type="entry name" value="STP/PLT_plant"/>
</dbReference>
<dbReference type="PROSITE" id="PS50850">
    <property type="entry name" value="MFS"/>
    <property type="match status" value="1"/>
</dbReference>
<dbReference type="FunFam" id="1.20.1250.20:FF:000002">
    <property type="entry name" value="Sugar transport protein 13"/>
    <property type="match status" value="1"/>
</dbReference>
<keyword evidence="6" id="KW-0769">Symport</keyword>
<proteinExistence type="inferred from homology"/>
<evidence type="ECO:0000256" key="7">
    <source>
        <dbReference type="ARBA" id="ARBA00022989"/>
    </source>
</evidence>
<dbReference type="PRINTS" id="PR00171">
    <property type="entry name" value="SUGRTRNSPORT"/>
</dbReference>
<evidence type="ECO:0000256" key="5">
    <source>
        <dbReference type="ARBA" id="ARBA00022692"/>
    </source>
</evidence>
<comment type="caution">
    <text evidence="13">The sequence shown here is derived from an EMBL/GenBank/DDBJ whole genome shotgun (WGS) entry which is preliminary data.</text>
</comment>
<dbReference type="CDD" id="cd17361">
    <property type="entry name" value="MFS_STP"/>
    <property type="match status" value="1"/>
</dbReference>
<gene>
    <name evidence="13" type="ORF">STAS_21615</name>
</gene>
<evidence type="ECO:0000256" key="3">
    <source>
        <dbReference type="ARBA" id="ARBA00022448"/>
    </source>
</evidence>
<feature type="transmembrane region" description="Helical" evidence="11">
    <location>
        <begin position="15"/>
        <end position="33"/>
    </location>
</feature>
<dbReference type="Gene3D" id="1.20.1250.20">
    <property type="entry name" value="MFS general substrate transporter like domains"/>
    <property type="match status" value="1"/>
</dbReference>
<dbReference type="Proteomes" id="UP000325081">
    <property type="component" value="Unassembled WGS sequence"/>
</dbReference>
<keyword evidence="7 11" id="KW-1133">Transmembrane helix</keyword>
<evidence type="ECO:0000256" key="10">
    <source>
        <dbReference type="RuleBase" id="RU003346"/>
    </source>
</evidence>
<reference evidence="14" key="1">
    <citation type="journal article" date="2019" name="Curr. Biol.">
        <title>Genome Sequence of Striga asiatica Provides Insight into the Evolution of Plant Parasitism.</title>
        <authorList>
            <person name="Yoshida S."/>
            <person name="Kim S."/>
            <person name="Wafula E.K."/>
            <person name="Tanskanen J."/>
            <person name="Kim Y.M."/>
            <person name="Honaas L."/>
            <person name="Yang Z."/>
            <person name="Spallek T."/>
            <person name="Conn C.E."/>
            <person name="Ichihashi Y."/>
            <person name="Cheong K."/>
            <person name="Cui S."/>
            <person name="Der J.P."/>
            <person name="Gundlach H."/>
            <person name="Jiao Y."/>
            <person name="Hori C."/>
            <person name="Ishida J.K."/>
            <person name="Kasahara H."/>
            <person name="Kiba T."/>
            <person name="Kim M.S."/>
            <person name="Koo N."/>
            <person name="Laohavisit A."/>
            <person name="Lee Y.H."/>
            <person name="Lumba S."/>
            <person name="McCourt P."/>
            <person name="Mortimer J.C."/>
            <person name="Mutuku J.M."/>
            <person name="Nomura T."/>
            <person name="Sasaki-Sekimoto Y."/>
            <person name="Seto Y."/>
            <person name="Wang Y."/>
            <person name="Wakatake T."/>
            <person name="Sakakibara H."/>
            <person name="Demura T."/>
            <person name="Yamaguchi S."/>
            <person name="Yoneyama K."/>
            <person name="Manabe R.I."/>
            <person name="Nelson D.C."/>
            <person name="Schulman A.H."/>
            <person name="Timko M.P."/>
            <person name="dePamphilis C.W."/>
            <person name="Choi D."/>
            <person name="Shirasu K."/>
        </authorList>
    </citation>
    <scope>NUCLEOTIDE SEQUENCE [LARGE SCALE GENOMIC DNA]</scope>
    <source>
        <strain evidence="14">cv. UVA1</strain>
    </source>
</reference>
<feature type="transmembrane region" description="Helical" evidence="11">
    <location>
        <begin position="312"/>
        <end position="335"/>
    </location>
</feature>